<feature type="region of interest" description="Disordered" evidence="8">
    <location>
        <begin position="522"/>
        <end position="603"/>
    </location>
</feature>
<feature type="transmembrane region" description="Helical" evidence="9">
    <location>
        <begin position="184"/>
        <end position="205"/>
    </location>
</feature>
<dbReference type="PANTHER" id="PTHR11309">
    <property type="entry name" value="FRIZZLED"/>
    <property type="match status" value="1"/>
</dbReference>
<dbReference type="InterPro" id="IPR017981">
    <property type="entry name" value="GPCR_2-like_7TM"/>
</dbReference>
<evidence type="ECO:0000256" key="8">
    <source>
        <dbReference type="SAM" id="MobiDB-lite"/>
    </source>
</evidence>
<evidence type="ECO:0000256" key="3">
    <source>
        <dbReference type="ARBA" id="ARBA00022473"/>
    </source>
</evidence>
<dbReference type="Gene3D" id="1.20.1070.10">
    <property type="entry name" value="Rhodopsin 7-helix transmembrane proteins"/>
    <property type="match status" value="1"/>
</dbReference>
<feature type="compositionally biased region" description="Polar residues" evidence="8">
    <location>
        <begin position="482"/>
        <end position="494"/>
    </location>
</feature>
<dbReference type="PROSITE" id="PS50261">
    <property type="entry name" value="G_PROTEIN_RECEP_F2_4"/>
    <property type="match status" value="1"/>
</dbReference>
<keyword evidence="3" id="KW-0217">Developmental protein</keyword>
<keyword evidence="12" id="KW-1185">Reference proteome</keyword>
<dbReference type="SMART" id="SM01330">
    <property type="entry name" value="Frizzled"/>
    <property type="match status" value="1"/>
</dbReference>
<comment type="similarity">
    <text evidence="2">Belongs to the G-protein coupled receptor Fz/Smo family.</text>
</comment>
<evidence type="ECO:0000256" key="6">
    <source>
        <dbReference type="ARBA" id="ARBA00023136"/>
    </source>
</evidence>
<organism evidence="11 12">
    <name type="scientific">Phlebotomus papatasi</name>
    <name type="common">Sandfly</name>
    <dbReference type="NCBI Taxonomy" id="29031"/>
    <lineage>
        <taxon>Eukaryota</taxon>
        <taxon>Metazoa</taxon>
        <taxon>Ecdysozoa</taxon>
        <taxon>Arthropoda</taxon>
        <taxon>Hexapoda</taxon>
        <taxon>Insecta</taxon>
        <taxon>Pterygota</taxon>
        <taxon>Neoptera</taxon>
        <taxon>Endopterygota</taxon>
        <taxon>Diptera</taxon>
        <taxon>Nematocera</taxon>
        <taxon>Psychodoidea</taxon>
        <taxon>Psychodidae</taxon>
        <taxon>Phlebotomus</taxon>
        <taxon>Phlebotomus</taxon>
    </lineage>
</organism>
<dbReference type="VEuPathDB" id="VectorBase:PPAPM1_008299"/>
<feature type="compositionally biased region" description="Basic residues" evidence="8">
    <location>
        <begin position="348"/>
        <end position="362"/>
    </location>
</feature>
<feature type="region of interest" description="Disordered" evidence="8">
    <location>
        <begin position="344"/>
        <end position="367"/>
    </location>
</feature>
<keyword evidence="5 9" id="KW-1133">Transmembrane helix</keyword>
<dbReference type="GO" id="GO:0005886">
    <property type="term" value="C:plasma membrane"/>
    <property type="evidence" value="ECO:0007669"/>
    <property type="project" value="TreeGrafter"/>
</dbReference>
<feature type="compositionally biased region" description="Basic and acidic residues" evidence="8">
    <location>
        <begin position="379"/>
        <end position="389"/>
    </location>
</feature>
<dbReference type="GO" id="GO:0007417">
    <property type="term" value="P:central nervous system development"/>
    <property type="evidence" value="ECO:0007669"/>
    <property type="project" value="TreeGrafter"/>
</dbReference>
<feature type="transmembrane region" description="Helical" evidence="9">
    <location>
        <begin position="30"/>
        <end position="50"/>
    </location>
</feature>
<evidence type="ECO:0000313" key="11">
    <source>
        <dbReference type="EnsemblMetazoa" id="PPAI008046-PA"/>
    </source>
</evidence>
<reference evidence="11" key="1">
    <citation type="submission" date="2022-08" db="UniProtKB">
        <authorList>
            <consortium name="EnsemblMetazoa"/>
        </authorList>
    </citation>
    <scope>IDENTIFICATION</scope>
    <source>
        <strain evidence="11">Israel</strain>
    </source>
</reference>
<evidence type="ECO:0000313" key="12">
    <source>
        <dbReference type="Proteomes" id="UP000092462"/>
    </source>
</evidence>
<comment type="subcellular location">
    <subcellularLocation>
        <location evidence="1">Membrane</location>
        <topology evidence="1">Multi-pass membrane protein</topology>
    </subcellularLocation>
</comment>
<evidence type="ECO:0000256" key="2">
    <source>
        <dbReference type="ARBA" id="ARBA00008077"/>
    </source>
</evidence>
<feature type="transmembrane region" description="Helical" evidence="9">
    <location>
        <begin position="73"/>
        <end position="98"/>
    </location>
</feature>
<feature type="compositionally biased region" description="Polar residues" evidence="8">
    <location>
        <begin position="589"/>
        <end position="599"/>
    </location>
</feature>
<dbReference type="AlphaFoldDB" id="A0A1B0DIQ9"/>
<name>A0A1B0DIQ9_PHLPP</name>
<keyword evidence="4 9" id="KW-0812">Transmembrane</keyword>
<dbReference type="GO" id="GO:0030425">
    <property type="term" value="C:dendrite"/>
    <property type="evidence" value="ECO:0007669"/>
    <property type="project" value="TreeGrafter"/>
</dbReference>
<dbReference type="Pfam" id="PF01534">
    <property type="entry name" value="Frizzled"/>
    <property type="match status" value="1"/>
</dbReference>
<dbReference type="VEuPathDB" id="VectorBase:PPAI008046"/>
<dbReference type="GO" id="GO:0005929">
    <property type="term" value="C:cilium"/>
    <property type="evidence" value="ECO:0007669"/>
    <property type="project" value="TreeGrafter"/>
</dbReference>
<dbReference type="PRINTS" id="PR00489">
    <property type="entry name" value="FRIZZLED"/>
</dbReference>
<evidence type="ECO:0000256" key="5">
    <source>
        <dbReference type="ARBA" id="ARBA00022989"/>
    </source>
</evidence>
<dbReference type="InterPro" id="IPR015526">
    <property type="entry name" value="Frizzled/SFRP"/>
</dbReference>
<protein>
    <recommendedName>
        <fullName evidence="10">G-protein coupled receptors family 2 profile 2 domain-containing protein</fullName>
    </recommendedName>
</protein>
<keyword evidence="6 9" id="KW-0472">Membrane</keyword>
<dbReference type="GO" id="GO:0071679">
    <property type="term" value="P:commissural neuron axon guidance"/>
    <property type="evidence" value="ECO:0007669"/>
    <property type="project" value="TreeGrafter"/>
</dbReference>
<proteinExistence type="inferred from homology"/>
<dbReference type="GO" id="GO:0004888">
    <property type="term" value="F:transmembrane signaling receptor activity"/>
    <property type="evidence" value="ECO:0007669"/>
    <property type="project" value="InterPro"/>
</dbReference>
<evidence type="ECO:0000256" key="7">
    <source>
        <dbReference type="ARBA" id="ARBA00023170"/>
    </source>
</evidence>
<feature type="region of interest" description="Disordered" evidence="8">
    <location>
        <begin position="625"/>
        <end position="663"/>
    </location>
</feature>
<dbReference type="PANTHER" id="PTHR11309:SF35">
    <property type="entry name" value="PROTEIN SMOOTHENED"/>
    <property type="match status" value="1"/>
</dbReference>
<evidence type="ECO:0000256" key="1">
    <source>
        <dbReference type="ARBA" id="ARBA00004141"/>
    </source>
</evidence>
<dbReference type="GO" id="GO:0007389">
    <property type="term" value="P:pattern specification process"/>
    <property type="evidence" value="ECO:0007669"/>
    <property type="project" value="TreeGrafter"/>
</dbReference>
<feature type="region of interest" description="Disordered" evidence="8">
    <location>
        <begin position="469"/>
        <end position="500"/>
    </location>
</feature>
<feature type="compositionally biased region" description="Basic and acidic residues" evidence="8">
    <location>
        <begin position="528"/>
        <end position="545"/>
    </location>
</feature>
<feature type="compositionally biased region" description="Basic and acidic residues" evidence="8">
    <location>
        <begin position="554"/>
        <end position="565"/>
    </location>
</feature>
<dbReference type="EnsemblMetazoa" id="PPAI008046-RA">
    <property type="protein sequence ID" value="PPAI008046-PA"/>
    <property type="gene ID" value="PPAI008046"/>
</dbReference>
<feature type="domain" description="G-protein coupled receptors family 2 profile 2" evidence="10">
    <location>
        <begin position="1"/>
        <end position="136"/>
    </location>
</feature>
<feature type="transmembrane region" description="Helical" evidence="9">
    <location>
        <begin position="119"/>
        <end position="139"/>
    </location>
</feature>
<dbReference type="EMBL" id="AJVK01062939">
    <property type="status" value="NOT_ANNOTATED_CDS"/>
    <property type="molecule type" value="Genomic_DNA"/>
</dbReference>
<feature type="region of interest" description="Disordered" evidence="8">
    <location>
        <begin position="379"/>
        <end position="415"/>
    </location>
</feature>
<evidence type="ECO:0000256" key="4">
    <source>
        <dbReference type="ARBA" id="ARBA00022692"/>
    </source>
</evidence>
<sequence length="672" mass="75806">MVWFVIFLYAWHMSFKKIGKIHDKIDKKGSYFHLVAWSLPLVLTITIMALSEVDGNSVVGICFVGYLNHPMRALLLGPILGVLIIGGYFVSGGMLILVKLKVESKDIISARASNKIRESIVRMGLCTLFTLVIILATIVCHIHEFRNSGDWTASLRKFIICKITTSHYEDYGNTCKMESRPSVAILQLHLLCLFASGIVMSSWVWTPSTLGIWKRYIKGKFGYEVDQPVRMQKHKLIAQAFAKRKTFQEEGRLSISFRNTHTDPVGLNFNIDSAASQDFSSTWANNLPRFVNRRCALTGAVTSSSHEPRRNSMDSEISFSVRHVSVESRRNSVDSQVSVKIAEMKTKVASRGRGRKPKRIRRHDYGKDERCQELLKYTHNPELDIDSPKNTRNSGKFSTSNKSYKNTKRRSASAGLNRKEINSLLANGKILLPLLNNQKIISSDEENGSMASFHVKDSRLDVILKRIGNQEETSDEEESHDFTMQDSSVNMKEYNSTDDEKLMKQNDLSNAKNILDNVMSSNDDLAEDDKNHRESLNSINSERKNRSSRRSRKTRNEESKKDFQKSSDFGNYSFSSLDSEVSLAPPVHSSYSGGKSNSRNSKRSCDVGIQANAYEITTQLSLADGGNDKSENVENHPAICKKWPSEKGSRKNDDESTLSQTDKLKLLLLPSK</sequence>
<feature type="compositionally biased region" description="Basic and acidic residues" evidence="8">
    <location>
        <begin position="643"/>
        <end position="654"/>
    </location>
</feature>
<dbReference type="GO" id="GO:0005113">
    <property type="term" value="F:patched binding"/>
    <property type="evidence" value="ECO:0007669"/>
    <property type="project" value="TreeGrafter"/>
</dbReference>
<evidence type="ECO:0000256" key="9">
    <source>
        <dbReference type="SAM" id="Phobius"/>
    </source>
</evidence>
<feature type="compositionally biased region" description="Polar residues" evidence="8">
    <location>
        <begin position="390"/>
        <end position="404"/>
    </location>
</feature>
<evidence type="ECO:0000259" key="10">
    <source>
        <dbReference type="PROSITE" id="PS50261"/>
    </source>
</evidence>
<dbReference type="GO" id="GO:0007224">
    <property type="term" value="P:smoothened signaling pathway"/>
    <property type="evidence" value="ECO:0007669"/>
    <property type="project" value="TreeGrafter"/>
</dbReference>
<keyword evidence="7" id="KW-0675">Receptor</keyword>
<dbReference type="Proteomes" id="UP000092462">
    <property type="component" value="Unassembled WGS sequence"/>
</dbReference>
<dbReference type="InterPro" id="IPR000539">
    <property type="entry name" value="Frizzled/Smoothened_7TM"/>
</dbReference>
<accession>A0A1B0DIQ9</accession>
<feature type="compositionally biased region" description="Polar residues" evidence="8">
    <location>
        <begin position="566"/>
        <end position="579"/>
    </location>
</feature>